<organism evidence="6 7">
    <name type="scientific">Thermosulfurimonas dismutans</name>
    <dbReference type="NCBI Taxonomy" id="999894"/>
    <lineage>
        <taxon>Bacteria</taxon>
        <taxon>Pseudomonadati</taxon>
        <taxon>Thermodesulfobacteriota</taxon>
        <taxon>Thermodesulfobacteria</taxon>
        <taxon>Thermodesulfobacteriales</taxon>
        <taxon>Thermodesulfobacteriaceae</taxon>
        <taxon>Thermosulfurimonas</taxon>
    </lineage>
</organism>
<dbReference type="EMBL" id="LWLG01000001">
    <property type="protein sequence ID" value="OAQ21548.1"/>
    <property type="molecule type" value="Genomic_DNA"/>
</dbReference>
<dbReference type="PANTHER" id="PTHR33823">
    <property type="entry name" value="RNA POLYMERASE-BINDING TRANSCRIPTION FACTOR DKSA-RELATED"/>
    <property type="match status" value="1"/>
</dbReference>
<evidence type="ECO:0000256" key="1">
    <source>
        <dbReference type="ARBA" id="ARBA00022723"/>
    </source>
</evidence>
<evidence type="ECO:0000256" key="3">
    <source>
        <dbReference type="ARBA" id="ARBA00022833"/>
    </source>
</evidence>
<feature type="zinc finger region" description="dksA C4-type" evidence="4">
    <location>
        <begin position="56"/>
        <end position="80"/>
    </location>
</feature>
<name>A0A179D7H1_9BACT</name>
<evidence type="ECO:0000256" key="2">
    <source>
        <dbReference type="ARBA" id="ARBA00022771"/>
    </source>
</evidence>
<dbReference type="AlphaFoldDB" id="A0A179D7H1"/>
<dbReference type="OrthoDB" id="9811543at2"/>
<feature type="domain" description="Zinc finger DksA/TraR C4-type" evidence="5">
    <location>
        <begin position="53"/>
        <end position="83"/>
    </location>
</feature>
<evidence type="ECO:0000313" key="7">
    <source>
        <dbReference type="Proteomes" id="UP000078390"/>
    </source>
</evidence>
<dbReference type="InterPro" id="IPR000962">
    <property type="entry name" value="Znf_DskA_TraR"/>
</dbReference>
<dbReference type="Pfam" id="PF01258">
    <property type="entry name" value="zf-dskA_traR"/>
    <property type="match status" value="1"/>
</dbReference>
<keyword evidence="7" id="KW-1185">Reference proteome</keyword>
<dbReference type="GO" id="GO:0008270">
    <property type="term" value="F:zinc ion binding"/>
    <property type="evidence" value="ECO:0007669"/>
    <property type="project" value="UniProtKB-KW"/>
</dbReference>
<dbReference type="Gene3D" id="1.20.120.910">
    <property type="entry name" value="DksA, coiled-coil domain"/>
    <property type="match status" value="1"/>
</dbReference>
<dbReference type="PROSITE" id="PS51128">
    <property type="entry name" value="ZF_DKSA_2"/>
    <property type="match status" value="1"/>
</dbReference>
<proteinExistence type="predicted"/>
<dbReference type="PANTHER" id="PTHR33823:SF4">
    <property type="entry name" value="GENERAL STRESS PROTEIN 16O"/>
    <property type="match status" value="1"/>
</dbReference>
<dbReference type="SUPFAM" id="SSF57716">
    <property type="entry name" value="Glucocorticoid receptor-like (DNA-binding domain)"/>
    <property type="match status" value="1"/>
</dbReference>
<dbReference type="STRING" id="999894.TDIS_0066"/>
<keyword evidence="3" id="KW-0862">Zinc</keyword>
<dbReference type="Proteomes" id="UP000078390">
    <property type="component" value="Unassembled WGS sequence"/>
</dbReference>
<evidence type="ECO:0000313" key="6">
    <source>
        <dbReference type="EMBL" id="OAQ21548.1"/>
    </source>
</evidence>
<keyword evidence="1" id="KW-0479">Metal-binding</keyword>
<evidence type="ECO:0000256" key="4">
    <source>
        <dbReference type="PROSITE-ProRule" id="PRU00510"/>
    </source>
</evidence>
<protein>
    <recommendedName>
        <fullName evidence="5">Zinc finger DksA/TraR C4-type domain-containing protein</fullName>
    </recommendedName>
</protein>
<sequence length="91" mass="10955">MEVSARRPLSTEEKARLRELLLRRKEEIYRTAPESEILQEIEEALQRLEAGHYGRCIDCGRWIRLKRLETIPWAKRCRACQEKWEMLEAVE</sequence>
<accession>A0A179D7H1</accession>
<gene>
    <name evidence="6" type="ORF">TDIS_0066</name>
</gene>
<dbReference type="RefSeq" id="WP_068668141.1">
    <property type="nucleotide sequence ID" value="NZ_LWLG01000001.1"/>
</dbReference>
<keyword evidence="2" id="KW-0863">Zinc-finger</keyword>
<reference evidence="6 7" key="1">
    <citation type="submission" date="2016-04" db="EMBL/GenBank/DDBJ databases">
        <title>Genome analysis of Thermosulfurimonas dismutans, the first thermophilic sulfur-disproportionating bacterium of the phylum Thermodesulfobacteria.</title>
        <authorList>
            <person name="Mardanov A.V."/>
            <person name="Beletsky A.V."/>
            <person name="Kadnikov V.V."/>
            <person name="Slobodkin A.I."/>
            <person name="Ravin N.V."/>
        </authorList>
    </citation>
    <scope>NUCLEOTIDE SEQUENCE [LARGE SCALE GENOMIC DNA]</scope>
    <source>
        <strain evidence="6 7">S95</strain>
    </source>
</reference>
<comment type="caution">
    <text evidence="6">The sequence shown here is derived from an EMBL/GenBank/DDBJ whole genome shotgun (WGS) entry which is preliminary data.</text>
</comment>
<evidence type="ECO:0000259" key="5">
    <source>
        <dbReference type="Pfam" id="PF01258"/>
    </source>
</evidence>